<keyword evidence="4 8" id="KW-0812">Transmembrane</keyword>
<dbReference type="OrthoDB" id="2016014at2759"/>
<dbReference type="InterPro" id="IPR044845">
    <property type="entry name" value="HPAT/SRGT1-like"/>
</dbReference>
<comment type="caution">
    <text evidence="10">The sequence shown here is derived from an EMBL/GenBank/DDBJ whole genome shotgun (WGS) entry which is preliminary data.</text>
</comment>
<keyword evidence="5 8" id="KW-1133">Transmembrane helix</keyword>
<dbReference type="Proteomes" id="UP000239899">
    <property type="component" value="Unassembled WGS sequence"/>
</dbReference>
<dbReference type="EMBL" id="LHPG02000025">
    <property type="protein sequence ID" value="PRW20262.1"/>
    <property type="molecule type" value="Genomic_DNA"/>
</dbReference>
<evidence type="ECO:0000256" key="3">
    <source>
        <dbReference type="ARBA" id="ARBA00022679"/>
    </source>
</evidence>
<dbReference type="PANTHER" id="PTHR31485">
    <property type="entry name" value="PEPTIDYL SERINE ALPHA-GALACTOSYLTRANSFERASE"/>
    <property type="match status" value="1"/>
</dbReference>
<keyword evidence="6 8" id="KW-0472">Membrane</keyword>
<evidence type="ECO:0000313" key="11">
    <source>
        <dbReference type="Proteomes" id="UP000239899"/>
    </source>
</evidence>
<gene>
    <name evidence="10" type="ORF">C2E21_9193</name>
</gene>
<dbReference type="GO" id="GO:0016020">
    <property type="term" value="C:membrane"/>
    <property type="evidence" value="ECO:0007669"/>
    <property type="project" value="UniProtKB-SubCell"/>
</dbReference>
<evidence type="ECO:0000256" key="2">
    <source>
        <dbReference type="ARBA" id="ARBA00022676"/>
    </source>
</evidence>
<evidence type="ECO:0000313" key="10">
    <source>
        <dbReference type="EMBL" id="PRW20262.1"/>
    </source>
</evidence>
<dbReference type="InterPro" id="IPR056508">
    <property type="entry name" value="HPAT-like"/>
</dbReference>
<evidence type="ECO:0000256" key="6">
    <source>
        <dbReference type="ARBA" id="ARBA00023136"/>
    </source>
</evidence>
<evidence type="ECO:0000256" key="4">
    <source>
        <dbReference type="ARBA" id="ARBA00022692"/>
    </source>
</evidence>
<dbReference type="AlphaFoldDB" id="A0A2P6TCC8"/>
<evidence type="ECO:0000259" key="9">
    <source>
        <dbReference type="Pfam" id="PF23452"/>
    </source>
</evidence>
<keyword evidence="3" id="KW-0808">Transferase</keyword>
<feature type="domain" description="Hydroxyproline O-arabinosyltransferase-like" evidence="9">
    <location>
        <begin position="124"/>
        <end position="401"/>
    </location>
</feature>
<protein>
    <recommendedName>
        <fullName evidence="9">Hydroxyproline O-arabinosyltransferase-like domain-containing protein</fullName>
    </recommendedName>
</protein>
<feature type="transmembrane region" description="Helical" evidence="8">
    <location>
        <begin position="21"/>
        <end position="43"/>
    </location>
</feature>
<evidence type="ECO:0000256" key="1">
    <source>
        <dbReference type="ARBA" id="ARBA00004167"/>
    </source>
</evidence>
<evidence type="ECO:0000256" key="5">
    <source>
        <dbReference type="ARBA" id="ARBA00022989"/>
    </source>
</evidence>
<evidence type="ECO:0000256" key="8">
    <source>
        <dbReference type="SAM" id="Phobius"/>
    </source>
</evidence>
<dbReference type="PANTHER" id="PTHR31485:SF17">
    <property type="match status" value="1"/>
</dbReference>
<name>A0A2P6TCC8_CHLSO</name>
<feature type="compositionally biased region" description="Low complexity" evidence="7">
    <location>
        <begin position="72"/>
        <end position="109"/>
    </location>
</feature>
<sequence>MGRKSDLGRFAAAHHGAPVTTARLLTFLAVGFLLGGLGGWVFMGTMHAFLEIGASSHHGQQQIVAKTPGDVQAQQQQQQQINGAGQQQQQQAAGGGQQQQQATQQAAAGTGSGGGWPTTGDTVHIAYTSNGSPYTNYQNLIFYGTFKLAQRQPGGEKMVGFTRILHRTTDDALSPLIPTFRANPLHPECDGWCEYPVADRPNAVRQFLDAAKKDPSMIKAPWLYVVETDFVMVKPIVAPRAEGSAKSIAFSYGYIQPTYPTIEGVMRKLYPASEGPLSNIPPTGCSPTLMRVDEWMRVTPRWEAITAQIEADAEAKKALDWVREMYAFSVAAALEHVQLEVQLPPESVTMIQPPADHKLGKAHLMHYTWGPQFKKGDTLVWEFDKRKYTEPKHEKELPKLPLPPPFEEGWKLQDGIPVTRDLYDTLVLMISTMNAGIDVTRQELHWGQQ</sequence>
<feature type="region of interest" description="Disordered" evidence="7">
    <location>
        <begin position="61"/>
        <end position="115"/>
    </location>
</feature>
<dbReference type="Pfam" id="PF23452">
    <property type="entry name" value="HPAT"/>
    <property type="match status" value="1"/>
</dbReference>
<organism evidence="10 11">
    <name type="scientific">Chlorella sorokiniana</name>
    <name type="common">Freshwater green alga</name>
    <dbReference type="NCBI Taxonomy" id="3076"/>
    <lineage>
        <taxon>Eukaryota</taxon>
        <taxon>Viridiplantae</taxon>
        <taxon>Chlorophyta</taxon>
        <taxon>core chlorophytes</taxon>
        <taxon>Trebouxiophyceae</taxon>
        <taxon>Chlorellales</taxon>
        <taxon>Chlorellaceae</taxon>
        <taxon>Chlorella clade</taxon>
        <taxon>Chlorella</taxon>
    </lineage>
</organism>
<reference evidence="10 11" key="1">
    <citation type="journal article" date="2018" name="Plant J.">
        <title>Genome sequences of Chlorella sorokiniana UTEX 1602 and Micractinium conductrix SAG 241.80: implications to maltose excretion by a green alga.</title>
        <authorList>
            <person name="Arriola M.B."/>
            <person name="Velmurugan N."/>
            <person name="Zhang Y."/>
            <person name="Plunkett M.H."/>
            <person name="Hondzo H."/>
            <person name="Barney B.M."/>
        </authorList>
    </citation>
    <scope>NUCLEOTIDE SEQUENCE [LARGE SCALE GENOMIC DNA]</scope>
    <source>
        <strain evidence="11">UTEX 1602</strain>
    </source>
</reference>
<keyword evidence="2" id="KW-0328">Glycosyltransferase</keyword>
<dbReference type="GO" id="GO:0016757">
    <property type="term" value="F:glycosyltransferase activity"/>
    <property type="evidence" value="ECO:0007669"/>
    <property type="project" value="UniProtKB-KW"/>
</dbReference>
<dbReference type="STRING" id="3076.A0A2P6TCC8"/>
<proteinExistence type="predicted"/>
<evidence type="ECO:0000256" key="7">
    <source>
        <dbReference type="SAM" id="MobiDB-lite"/>
    </source>
</evidence>
<accession>A0A2P6TCC8</accession>
<comment type="subcellular location">
    <subcellularLocation>
        <location evidence="1">Membrane</location>
        <topology evidence="1">Single-pass membrane protein</topology>
    </subcellularLocation>
</comment>
<keyword evidence="11" id="KW-1185">Reference proteome</keyword>